<dbReference type="InParanoid" id="F6SNM7"/>
<keyword evidence="5" id="KW-0812">Transmembrane</keyword>
<dbReference type="PRINTS" id="PR01307">
    <property type="entry name" value="P2XRECEPTOR"/>
</dbReference>
<accession>F6SNM7</accession>
<keyword evidence="18" id="KW-1185">Reference proteome</keyword>
<gene>
    <name evidence="17" type="primary">P2RX6</name>
</gene>
<dbReference type="Pfam" id="PF00864">
    <property type="entry name" value="P2X_receptor"/>
    <property type="match status" value="1"/>
</dbReference>
<evidence type="ECO:0000256" key="10">
    <source>
        <dbReference type="ARBA" id="ARBA00023180"/>
    </source>
</evidence>
<evidence type="ECO:0000313" key="17">
    <source>
        <dbReference type="Ensembl" id="ENSOANP00000012047.3"/>
    </source>
</evidence>
<dbReference type="InterPro" id="IPR053792">
    <property type="entry name" value="P2X_RECEPTOR_CS"/>
</dbReference>
<evidence type="ECO:0000256" key="15">
    <source>
        <dbReference type="PIRSR" id="PIRSR005713-2"/>
    </source>
</evidence>
<dbReference type="GO" id="GO:0004931">
    <property type="term" value="F:extracellularly ATP-gated monoatomic cation channel activity"/>
    <property type="evidence" value="ECO:0000318"/>
    <property type="project" value="GO_Central"/>
</dbReference>
<evidence type="ECO:0000256" key="16">
    <source>
        <dbReference type="PIRSR" id="PIRSR005713-3"/>
    </source>
</evidence>
<keyword evidence="12" id="KW-0407">Ion channel</keyword>
<keyword evidence="11" id="KW-1071">Ligand-gated ion channel</keyword>
<protein>
    <submittedName>
        <fullName evidence="17">Purinergic receptor P2X 6</fullName>
    </submittedName>
</protein>
<feature type="disulfide bond" evidence="15">
    <location>
        <begin position="131"/>
        <end position="154"/>
    </location>
</feature>
<evidence type="ECO:0000256" key="6">
    <source>
        <dbReference type="ARBA" id="ARBA00022989"/>
    </source>
</evidence>
<evidence type="ECO:0000256" key="2">
    <source>
        <dbReference type="ARBA" id="ARBA00009848"/>
    </source>
</evidence>
<dbReference type="PANTHER" id="PTHR10125">
    <property type="entry name" value="P2X PURINOCEPTOR"/>
    <property type="match status" value="1"/>
</dbReference>
<keyword evidence="8" id="KW-0472">Membrane</keyword>
<dbReference type="FunFam" id="2.60.490.10:FF:000001">
    <property type="entry name" value="P2X purinoceptor"/>
    <property type="match status" value="1"/>
</dbReference>
<proteinExistence type="inferred from homology"/>
<dbReference type="PROSITE" id="PS01212">
    <property type="entry name" value="P2X_RECEPTOR"/>
    <property type="match status" value="1"/>
</dbReference>
<dbReference type="STRING" id="9258.ENSOANP00000012047"/>
<comment type="similarity">
    <text evidence="2">Belongs to the P2X receptor family.</text>
</comment>
<evidence type="ECO:0000256" key="12">
    <source>
        <dbReference type="ARBA" id="ARBA00023303"/>
    </source>
</evidence>
<dbReference type="GO" id="GO:0005886">
    <property type="term" value="C:plasma membrane"/>
    <property type="evidence" value="ECO:0000318"/>
    <property type="project" value="GO_Central"/>
</dbReference>
<dbReference type="InterPro" id="IPR003049">
    <property type="entry name" value="P2X6_purnocptor"/>
</dbReference>
<feature type="disulfide bond" evidence="15">
    <location>
        <begin position="137"/>
        <end position="164"/>
    </location>
</feature>
<evidence type="ECO:0000256" key="11">
    <source>
        <dbReference type="ARBA" id="ARBA00023286"/>
    </source>
</evidence>
<reference evidence="17" key="2">
    <citation type="submission" date="2025-09" db="UniProtKB">
        <authorList>
            <consortium name="Ensembl"/>
        </authorList>
    </citation>
    <scope>IDENTIFICATION</scope>
    <source>
        <strain evidence="17">Glennie</strain>
    </source>
</reference>
<organism evidence="17 18">
    <name type="scientific">Ornithorhynchus anatinus</name>
    <name type="common">Duckbill platypus</name>
    <dbReference type="NCBI Taxonomy" id="9258"/>
    <lineage>
        <taxon>Eukaryota</taxon>
        <taxon>Metazoa</taxon>
        <taxon>Chordata</taxon>
        <taxon>Craniata</taxon>
        <taxon>Vertebrata</taxon>
        <taxon>Euteleostomi</taxon>
        <taxon>Mammalia</taxon>
        <taxon>Monotremata</taxon>
        <taxon>Ornithorhynchidae</taxon>
        <taxon>Ornithorhynchus</taxon>
    </lineage>
</organism>
<dbReference type="InterPro" id="IPR001429">
    <property type="entry name" value="P2X_purnocptor"/>
</dbReference>
<dbReference type="Gene3D" id="2.60.490.10">
    <property type="entry name" value="atp-gated p2x4 ion channel domain"/>
    <property type="match status" value="1"/>
</dbReference>
<feature type="binding site" evidence="14">
    <location>
        <begin position="288"/>
        <end position="290"/>
    </location>
    <ligand>
        <name>ATP</name>
        <dbReference type="ChEBI" id="CHEBI:30616"/>
        <note>ligand shared between two neighboring subunits of the homotrimer</note>
    </ligand>
</feature>
<keyword evidence="9 15" id="KW-1015">Disulfide bond</keyword>
<dbReference type="GO" id="GO:0033198">
    <property type="term" value="P:response to ATP"/>
    <property type="evidence" value="ECO:0007669"/>
    <property type="project" value="InterPro"/>
</dbReference>
<dbReference type="PRINTS" id="PR01313">
    <property type="entry name" value="P2X6RECEPTOR"/>
</dbReference>
<dbReference type="GO" id="GO:0001614">
    <property type="term" value="F:purinergic nucleotide receptor activity"/>
    <property type="evidence" value="ECO:0007669"/>
    <property type="project" value="InterPro"/>
</dbReference>
<evidence type="ECO:0000256" key="9">
    <source>
        <dbReference type="ARBA" id="ARBA00023157"/>
    </source>
</evidence>
<dbReference type="GO" id="GO:0098794">
    <property type="term" value="C:postsynapse"/>
    <property type="evidence" value="ECO:0007669"/>
    <property type="project" value="GOC"/>
</dbReference>
<dbReference type="FunCoup" id="F6SNM7">
    <property type="interactions" value="419"/>
</dbReference>
<dbReference type="GeneTree" id="ENSGT01020000230351"/>
<evidence type="ECO:0000256" key="1">
    <source>
        <dbReference type="ARBA" id="ARBA00004651"/>
    </source>
</evidence>
<evidence type="ECO:0000256" key="13">
    <source>
        <dbReference type="ARBA" id="ARBA00036634"/>
    </source>
</evidence>
<comment type="subcellular location">
    <subcellularLocation>
        <location evidence="1">Cell membrane</location>
        <topology evidence="1">Multi-pass membrane protein</topology>
    </subcellularLocation>
</comment>
<keyword evidence="14" id="KW-0547">Nucleotide-binding</keyword>
<dbReference type="GlyCosmos" id="F6SNM7">
    <property type="glycosylation" value="1 site, No reported glycans"/>
</dbReference>
<dbReference type="Gene3D" id="1.10.287.940">
    <property type="entry name" value="atp-gated p2x4 ion channel"/>
    <property type="match status" value="1"/>
</dbReference>
<dbReference type="Bgee" id="ENSOANG00000007559">
    <property type="expression patterns" value="Expressed in endometrium and 6 other cell types or tissues"/>
</dbReference>
<keyword evidence="14" id="KW-0067">ATP-binding</keyword>
<keyword evidence="6" id="KW-1133">Transmembrane helix</keyword>
<keyword evidence="4" id="KW-1003">Cell membrane</keyword>
<evidence type="ECO:0000256" key="8">
    <source>
        <dbReference type="ARBA" id="ARBA00023136"/>
    </source>
</evidence>
<feature type="disulfide bond" evidence="15">
    <location>
        <begin position="120"/>
        <end position="170"/>
    </location>
</feature>
<dbReference type="InterPro" id="IPR027309">
    <property type="entry name" value="P2X_extracellular_dom_sf"/>
</dbReference>
<evidence type="ECO:0000256" key="4">
    <source>
        <dbReference type="ARBA" id="ARBA00022475"/>
    </source>
</evidence>
<dbReference type="HOGENOM" id="CLU_034469_2_0_1"/>
<dbReference type="Proteomes" id="UP000002279">
    <property type="component" value="Unplaced"/>
</dbReference>
<dbReference type="InterPro" id="IPR059116">
    <property type="entry name" value="P2X_receptor"/>
</dbReference>
<dbReference type="GO" id="GO:0070588">
    <property type="term" value="P:calcium ion transmembrane transport"/>
    <property type="evidence" value="ECO:0000318"/>
    <property type="project" value="GO_Central"/>
</dbReference>
<feature type="disulfide bond" evidence="15">
    <location>
        <begin position="221"/>
        <end position="231"/>
    </location>
</feature>
<comment type="catalytic activity">
    <reaction evidence="13">
        <text>Ca(2+)(in) = Ca(2+)(out)</text>
        <dbReference type="Rhea" id="RHEA:29671"/>
        <dbReference type="ChEBI" id="CHEBI:29108"/>
    </reaction>
</comment>
<name>F6SNM7_ORNAN</name>
<dbReference type="GO" id="GO:0005737">
    <property type="term" value="C:cytoplasm"/>
    <property type="evidence" value="ECO:0007669"/>
    <property type="project" value="Ensembl"/>
</dbReference>
<dbReference type="GO" id="GO:0043235">
    <property type="term" value="C:receptor complex"/>
    <property type="evidence" value="ECO:0007669"/>
    <property type="project" value="Ensembl"/>
</dbReference>
<keyword evidence="10" id="KW-0325">Glycoprotein</keyword>
<dbReference type="PANTHER" id="PTHR10125:SF21">
    <property type="entry name" value="P2X PURINOCEPTOR 6"/>
    <property type="match status" value="1"/>
</dbReference>
<evidence type="ECO:0000256" key="5">
    <source>
        <dbReference type="ARBA" id="ARBA00022692"/>
    </source>
</evidence>
<dbReference type="GO" id="GO:0005524">
    <property type="term" value="F:ATP binding"/>
    <property type="evidence" value="ECO:0007669"/>
    <property type="project" value="UniProtKB-KW"/>
</dbReference>
<dbReference type="GO" id="GO:0030054">
    <property type="term" value="C:cell junction"/>
    <property type="evidence" value="ECO:0000318"/>
    <property type="project" value="GO_Central"/>
</dbReference>
<dbReference type="eggNOG" id="ENOG502R480">
    <property type="taxonomic scope" value="Eukaryota"/>
</dbReference>
<evidence type="ECO:0000256" key="14">
    <source>
        <dbReference type="PIRSR" id="PIRSR005713-1"/>
    </source>
</evidence>
<evidence type="ECO:0000256" key="3">
    <source>
        <dbReference type="ARBA" id="ARBA00022448"/>
    </source>
</evidence>
<feature type="disulfide bond" evidence="15">
    <location>
        <begin position="265"/>
        <end position="274"/>
    </location>
</feature>
<sequence>MGAPGVPAPGCCWDLLDYKTAKYVITRNRRVGVLHRLAQLAILGYVLGWALLARKGYQERDSNPQVSVITKLKGVSVTRIKEFGDKLWDVADYVKPPQGENTFFLVTNFLAVPRQVHGLCPEHPSIPQGYCVGDLDCPAGEGVTHGHGIKTGRCVAFNSTHSTCEIVGWCPVESGAVSRSPLLAEAENFTLFIKNTVTFTKFNFSKSNMLETKESTYLKGCHYDPQSSPFCPIFRVQHMVEEAGETFGSLAPLGGAIGVQIDWDCDLDLASDECRPRYSFRLQERKYNFRTASYWWEPEGREARSLLKVYGIHFDILARGQATVLCDILLLYLDGEAAFYWGVKYEEAKAPKNPKDSLEDAPC</sequence>
<dbReference type="OMA" id="ATMVCDL"/>
<evidence type="ECO:0000313" key="18">
    <source>
        <dbReference type="Proteomes" id="UP000002279"/>
    </source>
</evidence>
<dbReference type="PIRSF" id="PIRSF005713">
    <property type="entry name" value="P2X_purinoceptor"/>
    <property type="match status" value="1"/>
</dbReference>
<feature type="binding site" evidence="14">
    <location>
        <position position="308"/>
    </location>
    <ligand>
        <name>ATP</name>
        <dbReference type="ChEBI" id="CHEBI:30616"/>
        <note>ligand shared between two neighboring subunits of the homotrimer</note>
    </ligand>
</feature>
<dbReference type="NCBIfam" id="TIGR00863">
    <property type="entry name" value="P2X"/>
    <property type="match status" value="1"/>
</dbReference>
<dbReference type="Ensembl" id="ENSOANT00000012049.3">
    <property type="protein sequence ID" value="ENSOANP00000012047.3"/>
    <property type="gene ID" value="ENSOANG00000007559.4"/>
</dbReference>
<reference evidence="17" key="1">
    <citation type="submission" date="2025-08" db="UniProtKB">
        <authorList>
            <consortium name="Ensembl"/>
        </authorList>
    </citation>
    <scope>IDENTIFICATION</scope>
    <source>
        <strain evidence="17">Glennie</strain>
    </source>
</reference>
<dbReference type="AlphaFoldDB" id="F6SNM7"/>
<evidence type="ECO:0000256" key="7">
    <source>
        <dbReference type="ARBA" id="ARBA00023065"/>
    </source>
</evidence>
<feature type="glycosylation site" description="N-linked (GlcNAc...) asparagine" evidence="16">
    <location>
        <position position="188"/>
    </location>
</feature>
<keyword evidence="7" id="KW-0406">Ion transport</keyword>
<feature type="binding site" evidence="14">
    <location>
        <position position="190"/>
    </location>
    <ligand>
        <name>ATP</name>
        <dbReference type="ChEBI" id="CHEBI:30616"/>
        <note>ligand shared between two neighboring subunits of the homotrimer</note>
    </ligand>
</feature>
<keyword evidence="3" id="KW-0813">Transport</keyword>
<feature type="binding site" evidence="14">
    <location>
        <begin position="71"/>
        <end position="73"/>
    </location>
    <ligand>
        <name>ATP</name>
        <dbReference type="ChEBI" id="CHEBI:30616"/>
        <note>ligand shared between two neighboring subunits of the homotrimer</note>
    </ligand>
</feature>